<name>A0A3M7R3C4_BRAPC</name>
<reference evidence="1 2" key="1">
    <citation type="journal article" date="2018" name="Sci. Rep.">
        <title>Genomic signatures of local adaptation to the degree of environmental predictability in rotifers.</title>
        <authorList>
            <person name="Franch-Gras L."/>
            <person name="Hahn C."/>
            <person name="Garcia-Roger E.M."/>
            <person name="Carmona M.J."/>
            <person name="Serra M."/>
            <person name="Gomez A."/>
        </authorList>
    </citation>
    <scope>NUCLEOTIDE SEQUENCE [LARGE SCALE GENOMIC DNA]</scope>
    <source>
        <strain evidence="1">HYR1</strain>
    </source>
</reference>
<dbReference type="Proteomes" id="UP000276133">
    <property type="component" value="Unassembled WGS sequence"/>
</dbReference>
<comment type="caution">
    <text evidence="1">The sequence shown here is derived from an EMBL/GenBank/DDBJ whole genome shotgun (WGS) entry which is preliminary data.</text>
</comment>
<accession>A0A3M7R3C4</accession>
<sequence>MVLQSIMFKRKLKNLVVQSLRNLIDKVHPFKKLNQKKCPSRNRIIINFLRMILIENTIYPNSFFDFIKKKWFYWKIYAKAFKKFSKRTIFLNELGLIFKIDCIY</sequence>
<keyword evidence="2" id="KW-1185">Reference proteome</keyword>
<dbReference type="AlphaFoldDB" id="A0A3M7R3C4"/>
<protein>
    <submittedName>
        <fullName evidence="1">Uncharacterized protein</fullName>
    </submittedName>
</protein>
<organism evidence="1 2">
    <name type="scientific">Brachionus plicatilis</name>
    <name type="common">Marine rotifer</name>
    <name type="synonym">Brachionus muelleri</name>
    <dbReference type="NCBI Taxonomy" id="10195"/>
    <lineage>
        <taxon>Eukaryota</taxon>
        <taxon>Metazoa</taxon>
        <taxon>Spiralia</taxon>
        <taxon>Gnathifera</taxon>
        <taxon>Rotifera</taxon>
        <taxon>Eurotatoria</taxon>
        <taxon>Monogononta</taxon>
        <taxon>Pseudotrocha</taxon>
        <taxon>Ploima</taxon>
        <taxon>Brachionidae</taxon>
        <taxon>Brachionus</taxon>
    </lineage>
</organism>
<dbReference type="EMBL" id="REGN01004307">
    <property type="protein sequence ID" value="RNA18092.1"/>
    <property type="molecule type" value="Genomic_DNA"/>
</dbReference>
<proteinExistence type="predicted"/>
<evidence type="ECO:0000313" key="2">
    <source>
        <dbReference type="Proteomes" id="UP000276133"/>
    </source>
</evidence>
<gene>
    <name evidence="1" type="ORF">BpHYR1_054449</name>
</gene>
<evidence type="ECO:0000313" key="1">
    <source>
        <dbReference type="EMBL" id="RNA18092.1"/>
    </source>
</evidence>